<dbReference type="Pfam" id="PF25872">
    <property type="entry name" value="HTH_77"/>
    <property type="match status" value="1"/>
</dbReference>
<dbReference type="InterPro" id="IPR058852">
    <property type="entry name" value="HTH_77"/>
</dbReference>
<dbReference type="AlphaFoldDB" id="C1B3H3"/>
<reference evidence="2 3" key="1">
    <citation type="submission" date="2009-03" db="EMBL/GenBank/DDBJ databases">
        <title>Comparison of the complete genome sequences of Rhodococcus erythropolis PR4 and Rhodococcus opacus B4.</title>
        <authorList>
            <person name="Takarada H."/>
            <person name="Sekine M."/>
            <person name="Hosoyama A."/>
            <person name="Yamada R."/>
            <person name="Fujisawa T."/>
            <person name="Omata S."/>
            <person name="Shimizu A."/>
            <person name="Tsukatani N."/>
            <person name="Tanikawa S."/>
            <person name="Fujita N."/>
            <person name="Harayama S."/>
        </authorList>
    </citation>
    <scope>NUCLEOTIDE SEQUENCE [LARGE SCALE GENOMIC DNA]</scope>
    <source>
        <strain evidence="2 3">B4</strain>
    </source>
</reference>
<dbReference type="SUPFAM" id="SSF52540">
    <property type="entry name" value="P-loop containing nucleoside triphosphate hydrolases"/>
    <property type="match status" value="1"/>
</dbReference>
<accession>C1B3H3</accession>
<dbReference type="InterPro" id="IPR027417">
    <property type="entry name" value="P-loop_NTPase"/>
</dbReference>
<evidence type="ECO:0000259" key="1">
    <source>
        <dbReference type="PROSITE" id="PS50043"/>
    </source>
</evidence>
<dbReference type="CDD" id="cd06170">
    <property type="entry name" value="LuxR_C_like"/>
    <property type="match status" value="1"/>
</dbReference>
<dbReference type="OrthoDB" id="136365at2"/>
<dbReference type="Pfam" id="PF00196">
    <property type="entry name" value="GerE"/>
    <property type="match status" value="1"/>
</dbReference>
<dbReference type="PROSITE" id="PS50043">
    <property type="entry name" value="HTH_LUXR_2"/>
    <property type="match status" value="1"/>
</dbReference>
<dbReference type="EMBL" id="AP011115">
    <property type="protein sequence ID" value="BAH50671.1"/>
    <property type="molecule type" value="Genomic_DNA"/>
</dbReference>
<dbReference type="SUPFAM" id="SSF48452">
    <property type="entry name" value="TPR-like"/>
    <property type="match status" value="1"/>
</dbReference>
<dbReference type="PROSITE" id="PS00622">
    <property type="entry name" value="HTH_LUXR_1"/>
    <property type="match status" value="1"/>
</dbReference>
<dbReference type="GO" id="GO:0006355">
    <property type="term" value="P:regulation of DNA-templated transcription"/>
    <property type="evidence" value="ECO:0007669"/>
    <property type="project" value="InterPro"/>
</dbReference>
<dbReference type="PANTHER" id="PTHR47691:SF3">
    <property type="entry name" value="HTH-TYPE TRANSCRIPTIONAL REGULATOR RV0890C-RELATED"/>
    <property type="match status" value="1"/>
</dbReference>
<dbReference type="HOGENOM" id="CLU_004665_5_3_11"/>
<name>C1B3H3_RHOOB</name>
<dbReference type="SMART" id="SM00421">
    <property type="entry name" value="HTH_LUXR"/>
    <property type="match status" value="1"/>
</dbReference>
<feature type="domain" description="HTH luxR-type" evidence="1">
    <location>
        <begin position="691"/>
        <end position="756"/>
    </location>
</feature>
<gene>
    <name evidence="2" type="ordered locus">ROP_24240</name>
</gene>
<dbReference type="InterPro" id="IPR011990">
    <property type="entry name" value="TPR-like_helical_dom_sf"/>
</dbReference>
<sequence>MSVRAVGNLPVEMTSFVGRREDLTQAKNLLASTRLLTLTGMGGVGKTRFALRLAGEIRRNFADGSWLVELADLRQGGLLAPTISSVLGIRDESNDPVGFLTEHLRDRRLLLVLDNCEHLTEACAELISGLLRSAPTLKVLATSRHILGVEGEQVFPVPPLAHESVTGLSEAMLLFEERASAADPRFRITDDNREAVAQISRALEGLPLAVELAAANVRTFSPAEIAVRLQDSEVLTATEPTRPPRHRTLDAAVDWSYRLCTPHERHVWEQLAVFSGGFTVETADGVCLPSEPGSSVLGALIGLVDKSIIVRINGPHGTQGRYRMLEPVRQYAMERLASSPDASAVRHRHRDYFFRLAQRGMSDYCSSRDVEWYATTQTDQANIREALAFSLSDPGEPLVALEMATALRPFWEQSGSVLEGYQWLRRILDRVTDPSLERATGLVAASILAFLVEQTEDARTLLREYRELTTQQPWDELTVTALFASALEASADDDIHKAFDEAELAVELGIDRENPGLVAEAMALSALYAFITEHEDAEYIAGRFVQFTERHGAHLLKAIALYPLGAVRWRKGDVASATALMSEAIRLYQMFEHPGMVAVCIEGLAWSAAASRPDHAAMLLGAAKSIWQYSQMRLAQAAVQQVTSIVERELRQNLGNPTFEQMYAKGEALSFDESVALALGSETDRKPKGKESGTRAGLTRREQQIAALVADGLTNREIATKLVISQRTVDAHVEHILTKLGFRSRTQIVRWLDTAEQPD</sequence>
<dbReference type="Gene3D" id="3.40.50.300">
    <property type="entry name" value="P-loop containing nucleotide triphosphate hydrolases"/>
    <property type="match status" value="1"/>
</dbReference>
<dbReference type="PRINTS" id="PR00038">
    <property type="entry name" value="HTHLUXR"/>
</dbReference>
<proteinExistence type="predicted"/>
<dbReference type="PATRIC" id="fig|632772.20.peg.2536"/>
<dbReference type="Gene3D" id="1.10.10.10">
    <property type="entry name" value="Winged helix-like DNA-binding domain superfamily/Winged helix DNA-binding domain"/>
    <property type="match status" value="1"/>
</dbReference>
<dbReference type="InterPro" id="IPR016032">
    <property type="entry name" value="Sig_transdc_resp-reg_C-effctor"/>
</dbReference>
<organism evidence="2 3">
    <name type="scientific">Rhodococcus opacus (strain B4)</name>
    <dbReference type="NCBI Taxonomy" id="632772"/>
    <lineage>
        <taxon>Bacteria</taxon>
        <taxon>Bacillati</taxon>
        <taxon>Actinomycetota</taxon>
        <taxon>Actinomycetes</taxon>
        <taxon>Mycobacteriales</taxon>
        <taxon>Nocardiaceae</taxon>
        <taxon>Rhodococcus</taxon>
    </lineage>
</organism>
<dbReference type="KEGG" id="rop:ROP_24240"/>
<dbReference type="PRINTS" id="PR00364">
    <property type="entry name" value="DISEASERSIST"/>
</dbReference>
<dbReference type="InterPro" id="IPR000792">
    <property type="entry name" value="Tscrpt_reg_LuxR_C"/>
</dbReference>
<dbReference type="GO" id="GO:0043531">
    <property type="term" value="F:ADP binding"/>
    <property type="evidence" value="ECO:0007669"/>
    <property type="project" value="InterPro"/>
</dbReference>
<dbReference type="GO" id="GO:0003677">
    <property type="term" value="F:DNA binding"/>
    <property type="evidence" value="ECO:0007669"/>
    <property type="project" value="InterPro"/>
</dbReference>
<dbReference type="InterPro" id="IPR036388">
    <property type="entry name" value="WH-like_DNA-bd_sf"/>
</dbReference>
<dbReference type="SUPFAM" id="SSF46894">
    <property type="entry name" value="C-terminal effector domain of the bipartite response regulators"/>
    <property type="match status" value="1"/>
</dbReference>
<evidence type="ECO:0000313" key="2">
    <source>
        <dbReference type="EMBL" id="BAH50671.1"/>
    </source>
</evidence>
<dbReference type="Proteomes" id="UP000002212">
    <property type="component" value="Chromosome"/>
</dbReference>
<protein>
    <submittedName>
        <fullName evidence="2">Putative LuxR family transcriptional regulator</fullName>
    </submittedName>
</protein>
<dbReference type="STRING" id="632772.ROP_24240"/>
<dbReference type="PANTHER" id="PTHR47691">
    <property type="entry name" value="REGULATOR-RELATED"/>
    <property type="match status" value="1"/>
</dbReference>
<evidence type="ECO:0000313" key="3">
    <source>
        <dbReference type="Proteomes" id="UP000002212"/>
    </source>
</evidence>